<dbReference type="InterPro" id="IPR037523">
    <property type="entry name" value="VOC_core"/>
</dbReference>
<dbReference type="Gene3D" id="3.10.180.10">
    <property type="entry name" value="2,3-Dihydroxybiphenyl 1,2-Dioxygenase, domain 1"/>
    <property type="match status" value="1"/>
</dbReference>
<comment type="caution">
    <text evidence="5">The sequence shown here is derived from an EMBL/GenBank/DDBJ whole genome shotgun (WGS) entry which is preliminary data.</text>
</comment>
<dbReference type="EMBL" id="SACJ01000002">
    <property type="protein sequence ID" value="RVT78602.1"/>
    <property type="molecule type" value="Genomic_DNA"/>
</dbReference>
<evidence type="ECO:0000313" key="6">
    <source>
        <dbReference type="Proteomes" id="UP000285211"/>
    </source>
</evidence>
<dbReference type="AlphaFoldDB" id="A0A3S2XL11"/>
<evidence type="ECO:0000256" key="1">
    <source>
        <dbReference type="ARBA" id="ARBA00011051"/>
    </source>
</evidence>
<keyword evidence="6" id="KW-1185">Reference proteome</keyword>
<evidence type="ECO:0000313" key="5">
    <source>
        <dbReference type="EMBL" id="RVT78602.1"/>
    </source>
</evidence>
<evidence type="ECO:0000256" key="2">
    <source>
        <dbReference type="ARBA" id="ARBA00021572"/>
    </source>
</evidence>
<proteinExistence type="inferred from homology"/>
<dbReference type="InterPro" id="IPR004360">
    <property type="entry name" value="Glyas_Fos-R_dOase_dom"/>
</dbReference>
<dbReference type="CDD" id="cd08349">
    <property type="entry name" value="BLMA_like"/>
    <property type="match status" value="1"/>
</dbReference>
<evidence type="ECO:0000259" key="4">
    <source>
        <dbReference type="PROSITE" id="PS51819"/>
    </source>
</evidence>
<keyword evidence="3" id="KW-0046">Antibiotic resistance</keyword>
<name>A0A3S2XL11_9FLAO</name>
<comment type="similarity">
    <text evidence="1">Belongs to the bleomycin resistance protein family.</text>
</comment>
<evidence type="ECO:0000256" key="3">
    <source>
        <dbReference type="ARBA" id="ARBA00023251"/>
    </source>
</evidence>
<dbReference type="Proteomes" id="UP000285211">
    <property type="component" value="Unassembled WGS sequence"/>
</dbReference>
<dbReference type="RefSeq" id="WP_128193803.1">
    <property type="nucleotide sequence ID" value="NZ_SACJ01000002.1"/>
</dbReference>
<dbReference type="InterPro" id="IPR000335">
    <property type="entry name" value="Bleomycin-R"/>
</dbReference>
<dbReference type="GO" id="GO:0046677">
    <property type="term" value="P:response to antibiotic"/>
    <property type="evidence" value="ECO:0007669"/>
    <property type="project" value="UniProtKB-KW"/>
</dbReference>
<dbReference type="Pfam" id="PF00903">
    <property type="entry name" value="Glyoxalase"/>
    <property type="match status" value="1"/>
</dbReference>
<dbReference type="PROSITE" id="PS51819">
    <property type="entry name" value="VOC"/>
    <property type="match status" value="1"/>
</dbReference>
<gene>
    <name evidence="5" type="ORF">EOD40_05035</name>
</gene>
<dbReference type="SUPFAM" id="SSF54593">
    <property type="entry name" value="Glyoxalase/Bleomycin resistance protein/Dihydroxybiphenyl dioxygenase"/>
    <property type="match status" value="1"/>
</dbReference>
<reference evidence="5 6" key="1">
    <citation type="submission" date="2019-01" db="EMBL/GenBank/DDBJ databases">
        <authorList>
            <person name="Chen W.-M."/>
        </authorList>
    </citation>
    <scope>NUCLEOTIDE SEQUENCE [LARGE SCALE GENOMIC DNA]</scope>
    <source>
        <strain evidence="5 6">BBQ-12</strain>
    </source>
</reference>
<accession>A0A3S2XL11</accession>
<protein>
    <recommendedName>
        <fullName evidence="2">Bleomycin resistance protein</fullName>
    </recommendedName>
</protein>
<dbReference type="InterPro" id="IPR029068">
    <property type="entry name" value="Glyas_Bleomycin-R_OHBP_Dase"/>
</dbReference>
<dbReference type="OrthoDB" id="66829at2"/>
<feature type="domain" description="VOC" evidence="4">
    <location>
        <begin position="1"/>
        <end position="117"/>
    </location>
</feature>
<sequence>MLTDIHPKLPMRDKGLTRDYYINKLGFQEFGSADFDGYLMVQKDHIQIHFFEFKELDPKENYGQVYIRTDDIDQLYQSLLNNKVPIHPNGHLAIKPWDQKEFSLLDPDNNLLTFGQTL</sequence>
<organism evidence="5 6">
    <name type="scientific">Flavobacterium sufflavum</name>
    <dbReference type="NCBI Taxonomy" id="1921138"/>
    <lineage>
        <taxon>Bacteria</taxon>
        <taxon>Pseudomonadati</taxon>
        <taxon>Bacteroidota</taxon>
        <taxon>Flavobacteriia</taxon>
        <taxon>Flavobacteriales</taxon>
        <taxon>Flavobacteriaceae</taxon>
        <taxon>Flavobacterium</taxon>
    </lineage>
</organism>